<dbReference type="CDD" id="cd00609">
    <property type="entry name" value="AAT_like"/>
    <property type="match status" value="1"/>
</dbReference>
<evidence type="ECO:0000256" key="4">
    <source>
        <dbReference type="ARBA" id="ARBA00022679"/>
    </source>
</evidence>
<dbReference type="GeneID" id="69026562"/>
<dbReference type="PANTHER" id="PTHR43795:SF32">
    <property type="entry name" value="AMINOTRANSFERASE GLII-RELATED"/>
    <property type="match status" value="1"/>
</dbReference>
<dbReference type="InterPro" id="IPR004839">
    <property type="entry name" value="Aminotransferase_I/II_large"/>
</dbReference>
<protein>
    <submittedName>
        <fullName evidence="7">SirI protein</fullName>
    </submittedName>
</protein>
<evidence type="ECO:0000256" key="2">
    <source>
        <dbReference type="ARBA" id="ARBA00007441"/>
    </source>
</evidence>
<dbReference type="Proteomes" id="UP000002039">
    <property type="component" value="Unassembled WGS sequence"/>
</dbReference>
<evidence type="ECO:0000256" key="5">
    <source>
        <dbReference type="ARBA" id="ARBA00022898"/>
    </source>
</evidence>
<dbReference type="PRINTS" id="PR00753">
    <property type="entry name" value="ACCSYNTHASE"/>
</dbReference>
<keyword evidence="5" id="KW-0663">Pyridoxal phosphate</keyword>
<evidence type="ECO:0000259" key="6">
    <source>
        <dbReference type="Pfam" id="PF00155"/>
    </source>
</evidence>
<comment type="similarity">
    <text evidence="2">Belongs to the class-I pyridoxal-phosphate-dependent aminotransferase family.</text>
</comment>
<dbReference type="InterPro" id="IPR015422">
    <property type="entry name" value="PyrdxlP-dep_Trfase_small"/>
</dbReference>
<dbReference type="Pfam" id="PF00155">
    <property type="entry name" value="Aminotran_1_2"/>
    <property type="match status" value="1"/>
</dbReference>
<dbReference type="InterPro" id="IPR015421">
    <property type="entry name" value="PyrdxlP-dep_Trfase_major"/>
</dbReference>
<name>A0ABP2EYH9_AJEDR</name>
<comment type="cofactor">
    <cofactor evidence="1">
        <name>pyridoxal 5'-phosphate</name>
        <dbReference type="ChEBI" id="CHEBI:597326"/>
    </cofactor>
</comment>
<dbReference type="InterPro" id="IPR050478">
    <property type="entry name" value="Ethylene_sulfur-biosynth"/>
</dbReference>
<feature type="domain" description="Aminotransferase class I/classII large" evidence="6">
    <location>
        <begin position="117"/>
        <end position="490"/>
    </location>
</feature>
<evidence type="ECO:0000256" key="1">
    <source>
        <dbReference type="ARBA" id="ARBA00001933"/>
    </source>
</evidence>
<dbReference type="Gene3D" id="3.40.640.10">
    <property type="entry name" value="Type I PLP-dependent aspartate aminotransferase-like (Major domain)"/>
    <property type="match status" value="1"/>
</dbReference>
<dbReference type="PROSITE" id="PS00105">
    <property type="entry name" value="AA_TRANSFER_CLASS_1"/>
    <property type="match status" value="1"/>
</dbReference>
<dbReference type="InterPro" id="IPR015424">
    <property type="entry name" value="PyrdxlP-dep_Trfase"/>
</dbReference>
<dbReference type="EMBL" id="EQ999976">
    <property type="protein sequence ID" value="EEQ89283.2"/>
    <property type="molecule type" value="Genomic_DNA"/>
</dbReference>
<dbReference type="InterPro" id="IPR004838">
    <property type="entry name" value="NHTrfase_class1_PyrdxlP-BS"/>
</dbReference>
<evidence type="ECO:0000256" key="3">
    <source>
        <dbReference type="ARBA" id="ARBA00022576"/>
    </source>
</evidence>
<gene>
    <name evidence="7" type="ORF">BDCG_04403</name>
</gene>
<reference evidence="8" key="1">
    <citation type="journal article" date="2015" name="PLoS Genet.">
        <title>The dynamic genome and transcriptome of the human fungal pathogen Blastomyces and close relative Emmonsia.</title>
        <authorList>
            <person name="Munoz J.F."/>
            <person name="Gauthier G.M."/>
            <person name="Desjardins C.A."/>
            <person name="Gallo J.E."/>
            <person name="Holder J."/>
            <person name="Sullivan T.D."/>
            <person name="Marty A.J."/>
            <person name="Carmen J.C."/>
            <person name="Chen Z."/>
            <person name="Ding L."/>
            <person name="Gujja S."/>
            <person name="Magrini V."/>
            <person name="Misas E."/>
            <person name="Mitreva M."/>
            <person name="Priest M."/>
            <person name="Saif S."/>
            <person name="Whiston E.A."/>
            <person name="Young S."/>
            <person name="Zeng Q."/>
            <person name="Goldman W.E."/>
            <person name="Mardis E.R."/>
            <person name="Taylor J.W."/>
            <person name="McEwen J.G."/>
            <person name="Clay O.K."/>
            <person name="Klein B.S."/>
            <person name="Cuomo C.A."/>
        </authorList>
    </citation>
    <scope>NUCLEOTIDE SEQUENCE [LARGE SCALE GENOMIC DNA]</scope>
    <source>
        <strain evidence="8">ER-3 / ATCC MYA-2586</strain>
    </source>
</reference>
<organism evidence="7 8">
    <name type="scientific">Ajellomyces dermatitidis (strain ER-3 / ATCC MYA-2586)</name>
    <name type="common">Blastomyces dermatitidis</name>
    <dbReference type="NCBI Taxonomy" id="559297"/>
    <lineage>
        <taxon>Eukaryota</taxon>
        <taxon>Fungi</taxon>
        <taxon>Dikarya</taxon>
        <taxon>Ascomycota</taxon>
        <taxon>Pezizomycotina</taxon>
        <taxon>Eurotiomycetes</taxon>
        <taxon>Eurotiomycetidae</taxon>
        <taxon>Onygenales</taxon>
        <taxon>Ajellomycetaceae</taxon>
        <taxon>Blastomyces</taxon>
    </lineage>
</organism>
<keyword evidence="3" id="KW-0032">Aminotransferase</keyword>
<sequence length="498" mass="55182">MDTPTEHVRQQMLALQPAMHLNPQKWEQPFQTAWQPQFCAATGSPESDRCKPSTSILSIDLKIKSSYTCGTRYDRSTVEHLQQAYCLPTRTSSISPITPSIGMRITDRRDPDELDIDLSTDENCLLREELADICKPGANSELHSHHSSAQGFAGEPTLLGSLAKLFNNYFNPCVPVRPHHIVAGSGTNSCLVTLLYKICDPEDGVLVPGPYWNGDEVDFRTCSSVQSVLVKTEKFTDIFTLNLIPKMEEAMDNATCRIRALVLTNPHNLFGQCYPQEVLEACLKFCQRREIHMVSDEVYAMTTFSCAEISDPTPFISVLSLDAGALQCDRSRIHMIWGTSKDFGVSGCRMGCIVSQDNRESIVGLAASPKAQVSSPSVLSTTALLSSPTLPLLVALNSARLAESYILITSFFIRHRIDYIPVNAGLNIFARLVPNAKTCEDELDMITTLKENGVVVRGGGSYHGTLFEKGWVRISFALEEHRLQEALHRIETALHLES</sequence>
<dbReference type="SUPFAM" id="SSF53383">
    <property type="entry name" value="PLP-dependent transferases"/>
    <property type="match status" value="1"/>
</dbReference>
<evidence type="ECO:0000313" key="8">
    <source>
        <dbReference type="Proteomes" id="UP000002039"/>
    </source>
</evidence>
<proteinExistence type="inferred from homology"/>
<dbReference type="Gene3D" id="3.90.1150.10">
    <property type="entry name" value="Aspartate Aminotransferase, domain 1"/>
    <property type="match status" value="1"/>
</dbReference>
<dbReference type="PANTHER" id="PTHR43795">
    <property type="entry name" value="BIFUNCTIONAL ASPARTATE AMINOTRANSFERASE AND GLUTAMATE/ASPARTATE-PREPHENATE AMINOTRANSFERASE-RELATED"/>
    <property type="match status" value="1"/>
</dbReference>
<evidence type="ECO:0000313" key="7">
    <source>
        <dbReference type="EMBL" id="EEQ89283.2"/>
    </source>
</evidence>
<keyword evidence="8" id="KW-1185">Reference proteome</keyword>
<dbReference type="RefSeq" id="XP_045276242.1">
    <property type="nucleotide sequence ID" value="XM_045420061.1"/>
</dbReference>
<accession>A0ABP2EYH9</accession>
<keyword evidence="4" id="KW-0808">Transferase</keyword>